<proteinExistence type="predicted"/>
<evidence type="ECO:0000313" key="3">
    <source>
        <dbReference type="Proteomes" id="UP000735302"/>
    </source>
</evidence>
<keyword evidence="3" id="KW-1185">Reference proteome</keyword>
<gene>
    <name evidence="2" type="ORF">PoB_006045900</name>
</gene>
<accession>A0AAV4CQ04</accession>
<feature type="region of interest" description="Disordered" evidence="1">
    <location>
        <begin position="1"/>
        <end position="32"/>
    </location>
</feature>
<evidence type="ECO:0000256" key="1">
    <source>
        <dbReference type="SAM" id="MobiDB-lite"/>
    </source>
</evidence>
<protein>
    <submittedName>
        <fullName evidence="2">Uncharacterized protein</fullName>
    </submittedName>
</protein>
<sequence>MKKSPLPPFRGGHCTNPSPMPLASGPIEPSTNSAIQPQMAKNIAKAFSTSRIRKRAIAKVCDGDPSLWDEWLRVQIEYYKIKTELEKEQLLQLKSRSAAE</sequence>
<dbReference type="EMBL" id="BLXT01006839">
    <property type="protein sequence ID" value="GFO33954.1"/>
    <property type="molecule type" value="Genomic_DNA"/>
</dbReference>
<reference evidence="2 3" key="1">
    <citation type="journal article" date="2021" name="Elife">
        <title>Chloroplast acquisition without the gene transfer in kleptoplastic sea slugs, Plakobranchus ocellatus.</title>
        <authorList>
            <person name="Maeda T."/>
            <person name="Takahashi S."/>
            <person name="Yoshida T."/>
            <person name="Shimamura S."/>
            <person name="Takaki Y."/>
            <person name="Nagai Y."/>
            <person name="Toyoda A."/>
            <person name="Suzuki Y."/>
            <person name="Arimoto A."/>
            <person name="Ishii H."/>
            <person name="Satoh N."/>
            <person name="Nishiyama T."/>
            <person name="Hasebe M."/>
            <person name="Maruyama T."/>
            <person name="Minagawa J."/>
            <person name="Obokata J."/>
            <person name="Shigenobu S."/>
        </authorList>
    </citation>
    <scope>NUCLEOTIDE SEQUENCE [LARGE SCALE GENOMIC DNA]</scope>
</reference>
<dbReference type="AlphaFoldDB" id="A0AAV4CQ04"/>
<comment type="caution">
    <text evidence="2">The sequence shown here is derived from an EMBL/GenBank/DDBJ whole genome shotgun (WGS) entry which is preliminary data.</text>
</comment>
<evidence type="ECO:0000313" key="2">
    <source>
        <dbReference type="EMBL" id="GFO33954.1"/>
    </source>
</evidence>
<dbReference type="Proteomes" id="UP000735302">
    <property type="component" value="Unassembled WGS sequence"/>
</dbReference>
<organism evidence="2 3">
    <name type="scientific">Plakobranchus ocellatus</name>
    <dbReference type="NCBI Taxonomy" id="259542"/>
    <lineage>
        <taxon>Eukaryota</taxon>
        <taxon>Metazoa</taxon>
        <taxon>Spiralia</taxon>
        <taxon>Lophotrochozoa</taxon>
        <taxon>Mollusca</taxon>
        <taxon>Gastropoda</taxon>
        <taxon>Heterobranchia</taxon>
        <taxon>Euthyneura</taxon>
        <taxon>Panpulmonata</taxon>
        <taxon>Sacoglossa</taxon>
        <taxon>Placobranchoidea</taxon>
        <taxon>Plakobranchidae</taxon>
        <taxon>Plakobranchus</taxon>
    </lineage>
</organism>
<name>A0AAV4CQ04_9GAST</name>